<comment type="caution">
    <text evidence="2">The sequence shown here is derived from an EMBL/GenBank/DDBJ whole genome shotgun (WGS) entry which is preliminary data.</text>
</comment>
<dbReference type="Pfam" id="PF00665">
    <property type="entry name" value="rve"/>
    <property type="match status" value="1"/>
</dbReference>
<dbReference type="InterPro" id="IPR001584">
    <property type="entry name" value="Integrase_cat-core"/>
</dbReference>
<dbReference type="GO" id="GO:0015074">
    <property type="term" value="P:DNA integration"/>
    <property type="evidence" value="ECO:0007669"/>
    <property type="project" value="InterPro"/>
</dbReference>
<evidence type="ECO:0000313" key="2">
    <source>
        <dbReference type="EMBL" id="MVM35699.1"/>
    </source>
</evidence>
<gene>
    <name evidence="2" type="ORF">GO755_37135</name>
</gene>
<dbReference type="NCBIfam" id="NF033516">
    <property type="entry name" value="transpos_IS3"/>
    <property type="match status" value="1"/>
</dbReference>
<dbReference type="GO" id="GO:0003676">
    <property type="term" value="F:nucleic acid binding"/>
    <property type="evidence" value="ECO:0007669"/>
    <property type="project" value="InterPro"/>
</dbReference>
<dbReference type="EMBL" id="WPIN01000025">
    <property type="protein sequence ID" value="MVM35699.1"/>
    <property type="molecule type" value="Genomic_DNA"/>
</dbReference>
<dbReference type="InterPro" id="IPR036397">
    <property type="entry name" value="RNaseH_sf"/>
</dbReference>
<dbReference type="PROSITE" id="PS50994">
    <property type="entry name" value="INTEGRASE"/>
    <property type="match status" value="1"/>
</dbReference>
<reference evidence="2 3" key="1">
    <citation type="submission" date="2019-12" db="EMBL/GenBank/DDBJ databases">
        <title>Spirosoma sp. HMF4905 genome sequencing and assembly.</title>
        <authorList>
            <person name="Kang H."/>
            <person name="Cha I."/>
            <person name="Kim H."/>
            <person name="Joh K."/>
        </authorList>
    </citation>
    <scope>NUCLEOTIDE SEQUENCE [LARGE SCALE GENOMIC DNA]</scope>
    <source>
        <strain evidence="2 3">HMF4905</strain>
    </source>
</reference>
<feature type="domain" description="Integrase catalytic" evidence="1">
    <location>
        <begin position="118"/>
        <end position="282"/>
    </location>
</feature>
<dbReference type="InterPro" id="IPR012337">
    <property type="entry name" value="RNaseH-like_sf"/>
</dbReference>
<dbReference type="Gene3D" id="3.30.420.10">
    <property type="entry name" value="Ribonuclease H-like superfamily/Ribonuclease H"/>
    <property type="match status" value="1"/>
</dbReference>
<organism evidence="2 3">
    <name type="scientific">Spirosoma arboris</name>
    <dbReference type="NCBI Taxonomy" id="2682092"/>
    <lineage>
        <taxon>Bacteria</taxon>
        <taxon>Pseudomonadati</taxon>
        <taxon>Bacteroidota</taxon>
        <taxon>Cytophagia</taxon>
        <taxon>Cytophagales</taxon>
        <taxon>Cytophagaceae</taxon>
        <taxon>Spirosoma</taxon>
    </lineage>
</organism>
<name>A0A7K1SPH3_9BACT</name>
<dbReference type="InterPro" id="IPR048020">
    <property type="entry name" value="Transpos_IS3"/>
</dbReference>
<evidence type="ECO:0000259" key="1">
    <source>
        <dbReference type="PROSITE" id="PS50994"/>
    </source>
</evidence>
<sequence length="307" mass="35687">MLMNYPNLHIRQLEGALGFSRQGYYQYWQRQAGQINNDEAILGLVKKARKDHPRMGGKKLYELIKEELIGKGIKTGRDLLFDLLAANRLLIRRRRRRVRTTFSGHPYRKYPNLIKELIMERPNQLWVSDITYWFTQCGCLYISFVTDAYSKRIMGYCVAPTLEAVHCKTALQMALKKINRRAAKALIHHSDRGIQYGSALYIGLLDAYHVQISMTETGDPLENAIAERVNGIIKNEYLAHRAVYSLAQAEVVLEQAVFLYNYKRPHLSCDMLVPDQAHQKEGKLKRRWKNYYPQNQEVVVVNNENRA</sequence>
<dbReference type="PANTHER" id="PTHR46889">
    <property type="entry name" value="TRANSPOSASE INSF FOR INSERTION SEQUENCE IS3B-RELATED"/>
    <property type="match status" value="1"/>
</dbReference>
<dbReference type="InterPro" id="IPR050900">
    <property type="entry name" value="Transposase_IS3/IS150/IS904"/>
</dbReference>
<dbReference type="SUPFAM" id="SSF53098">
    <property type="entry name" value="Ribonuclease H-like"/>
    <property type="match status" value="1"/>
</dbReference>
<dbReference type="Proteomes" id="UP000436006">
    <property type="component" value="Unassembled WGS sequence"/>
</dbReference>
<proteinExistence type="predicted"/>
<protein>
    <submittedName>
        <fullName evidence="2">IS3 family transposase</fullName>
    </submittedName>
</protein>
<dbReference type="AlphaFoldDB" id="A0A7K1SPH3"/>
<accession>A0A7K1SPH3</accession>
<dbReference type="PANTHER" id="PTHR46889:SF5">
    <property type="entry name" value="INTEGRASE PROTEIN"/>
    <property type="match status" value="1"/>
</dbReference>
<evidence type="ECO:0000313" key="3">
    <source>
        <dbReference type="Proteomes" id="UP000436006"/>
    </source>
</evidence>
<keyword evidence="3" id="KW-1185">Reference proteome</keyword>